<evidence type="ECO:0000256" key="6">
    <source>
        <dbReference type="ARBA" id="ARBA00023136"/>
    </source>
</evidence>
<dbReference type="Pfam" id="PF02417">
    <property type="entry name" value="Chromate_transp"/>
    <property type="match status" value="2"/>
</dbReference>
<feature type="transmembrane region" description="Helical" evidence="7">
    <location>
        <begin position="208"/>
        <end position="228"/>
    </location>
</feature>
<keyword evidence="3" id="KW-1003">Cell membrane</keyword>
<accession>A0ABQ3EGU5</accession>
<feature type="transmembrane region" description="Helical" evidence="7">
    <location>
        <begin position="89"/>
        <end position="113"/>
    </location>
</feature>
<protein>
    <submittedName>
        <fullName evidence="8">Chromate transporter</fullName>
    </submittedName>
</protein>
<feature type="transmembrane region" description="Helical" evidence="7">
    <location>
        <begin position="281"/>
        <end position="301"/>
    </location>
</feature>
<name>A0ABQ3EGU5_9HYPH</name>
<keyword evidence="5 7" id="KW-1133">Transmembrane helix</keyword>
<evidence type="ECO:0000313" key="8">
    <source>
        <dbReference type="EMBL" id="GHB34373.1"/>
    </source>
</evidence>
<dbReference type="PIRSF" id="PIRSF004810">
    <property type="entry name" value="ChrA"/>
    <property type="match status" value="1"/>
</dbReference>
<feature type="transmembrane region" description="Helical" evidence="7">
    <location>
        <begin position="307"/>
        <end position="336"/>
    </location>
</feature>
<evidence type="ECO:0000256" key="2">
    <source>
        <dbReference type="ARBA" id="ARBA00005262"/>
    </source>
</evidence>
<feature type="transmembrane region" description="Helical" evidence="7">
    <location>
        <begin position="417"/>
        <end position="434"/>
    </location>
</feature>
<dbReference type="PANTHER" id="PTHR33567">
    <property type="entry name" value="CHROMATE ION TRANSPORTER (EUROFUNG)"/>
    <property type="match status" value="1"/>
</dbReference>
<feature type="transmembrane region" description="Helical" evidence="7">
    <location>
        <begin position="240"/>
        <end position="260"/>
    </location>
</feature>
<keyword evidence="4 7" id="KW-0812">Transmembrane</keyword>
<evidence type="ECO:0000256" key="1">
    <source>
        <dbReference type="ARBA" id="ARBA00004651"/>
    </source>
</evidence>
<evidence type="ECO:0000256" key="5">
    <source>
        <dbReference type="ARBA" id="ARBA00022989"/>
    </source>
</evidence>
<gene>
    <name evidence="8" type="ORF">GCM10007094_24390</name>
</gene>
<dbReference type="NCBIfam" id="TIGR00937">
    <property type="entry name" value="2A51"/>
    <property type="match status" value="1"/>
</dbReference>
<feature type="transmembrane region" description="Helical" evidence="7">
    <location>
        <begin position="59"/>
        <end position="83"/>
    </location>
</feature>
<dbReference type="InterPro" id="IPR014047">
    <property type="entry name" value="Chr_Tranpt_l_chain"/>
</dbReference>
<feature type="transmembrane region" description="Helical" evidence="7">
    <location>
        <begin position="25"/>
        <end position="47"/>
    </location>
</feature>
<dbReference type="RefSeq" id="WP_189437078.1">
    <property type="nucleotide sequence ID" value="NZ_BMXE01000004.1"/>
</dbReference>
<comment type="subcellular location">
    <subcellularLocation>
        <location evidence="1">Cell membrane</location>
        <topology evidence="1">Multi-pass membrane protein</topology>
    </subcellularLocation>
</comment>
<comment type="similarity">
    <text evidence="2">Belongs to the chromate ion transporter (CHR) (TC 2.A.51) family.</text>
</comment>
<organism evidence="8 9">
    <name type="scientific">Pseudovibrio japonicus</name>
    <dbReference type="NCBI Taxonomy" id="366534"/>
    <lineage>
        <taxon>Bacteria</taxon>
        <taxon>Pseudomonadati</taxon>
        <taxon>Pseudomonadota</taxon>
        <taxon>Alphaproteobacteria</taxon>
        <taxon>Hyphomicrobiales</taxon>
        <taxon>Stappiaceae</taxon>
        <taxon>Pseudovibrio</taxon>
    </lineage>
</organism>
<dbReference type="InterPro" id="IPR003370">
    <property type="entry name" value="Chromate_transpt"/>
</dbReference>
<dbReference type="Proteomes" id="UP000637980">
    <property type="component" value="Unassembled WGS sequence"/>
</dbReference>
<reference evidence="9" key="1">
    <citation type="journal article" date="2019" name="Int. J. Syst. Evol. Microbiol.">
        <title>The Global Catalogue of Microorganisms (GCM) 10K type strain sequencing project: providing services to taxonomists for standard genome sequencing and annotation.</title>
        <authorList>
            <consortium name="The Broad Institute Genomics Platform"/>
            <consortium name="The Broad Institute Genome Sequencing Center for Infectious Disease"/>
            <person name="Wu L."/>
            <person name="Ma J."/>
        </authorList>
    </citation>
    <scope>NUCLEOTIDE SEQUENCE [LARGE SCALE GENOMIC DNA]</scope>
    <source>
        <strain evidence="9">KCTC 12861</strain>
    </source>
</reference>
<evidence type="ECO:0000256" key="4">
    <source>
        <dbReference type="ARBA" id="ARBA00022692"/>
    </source>
</evidence>
<evidence type="ECO:0000256" key="7">
    <source>
        <dbReference type="SAM" id="Phobius"/>
    </source>
</evidence>
<comment type="caution">
    <text evidence="8">The sequence shown here is derived from an EMBL/GenBank/DDBJ whole genome shotgun (WGS) entry which is preliminary data.</text>
</comment>
<evidence type="ECO:0000256" key="3">
    <source>
        <dbReference type="ARBA" id="ARBA00022475"/>
    </source>
</evidence>
<feature type="transmembrane region" description="Helical" evidence="7">
    <location>
        <begin position="154"/>
        <end position="187"/>
    </location>
</feature>
<proteinExistence type="inferred from homology"/>
<feature type="transmembrane region" description="Helical" evidence="7">
    <location>
        <begin position="125"/>
        <end position="142"/>
    </location>
</feature>
<dbReference type="EMBL" id="BMXE01000004">
    <property type="protein sequence ID" value="GHB34373.1"/>
    <property type="molecule type" value="Genomic_DNA"/>
</dbReference>
<keyword evidence="9" id="KW-1185">Reference proteome</keyword>
<keyword evidence="6 7" id="KW-0472">Membrane</keyword>
<sequence>MRDIVETALPSGPPPPSLGKAIATFARIGILSFGGPAAQIALMNRILVDEKKWLTQKQYLSALSFCMLLPGPEAMQLAVYSGWKLHGLFLGLMAGILFVLPGAIVVLTLAIIYGAFGDVPVVSSLFLGVKAAVFIIVVQALMRLSKSALAGTAHWVIAALAFIGIFFLSLPYPLIVIAAALYGLCFSKTAKQEATEHITHGTSIRQTITTLLIWLAIWFVPLAVVDYMTSPSILGDIGTFFSKLALVTFGGAYTVLAYMAQDVVTQFGWLTAHEMLDGFGLAETTPGPLILVTEFVGYLAAYHQGGFWFGLAGAAVTLWATFIPCFMMIFTGAPYIEWISAQPRLNGALAAITAAVVGVILNLSLWFGLHVLFQTVNQEHYAIFTLWRPELSSIDWHIVVLSTLCAVGLLWLRWGILTVLFLSALLGWGLVTFVG</sequence>
<feature type="transmembrane region" description="Helical" evidence="7">
    <location>
        <begin position="348"/>
        <end position="373"/>
    </location>
</feature>
<evidence type="ECO:0000313" key="9">
    <source>
        <dbReference type="Proteomes" id="UP000637980"/>
    </source>
</evidence>
<dbReference type="PANTHER" id="PTHR33567:SF3">
    <property type="entry name" value="CHROMATE ION TRANSPORTER (EUROFUNG)"/>
    <property type="match status" value="1"/>
</dbReference>